<dbReference type="AlphaFoldDB" id="A0A1I2RCA8"/>
<dbReference type="SUPFAM" id="SSF81653">
    <property type="entry name" value="Calcium ATPase, transduction domain A"/>
    <property type="match status" value="1"/>
</dbReference>
<gene>
    <name evidence="8" type="ORF">SAMN02910432_01136</name>
</gene>
<dbReference type="InterPro" id="IPR023298">
    <property type="entry name" value="ATPase_P-typ_TM_dom_sf"/>
</dbReference>
<feature type="transmembrane region" description="Helical" evidence="6">
    <location>
        <begin position="593"/>
        <end position="614"/>
    </location>
</feature>
<dbReference type="Gene3D" id="3.40.50.1000">
    <property type="entry name" value="HAD superfamily/HAD-like"/>
    <property type="match status" value="1"/>
</dbReference>
<feature type="transmembrane region" description="Helical" evidence="6">
    <location>
        <begin position="43"/>
        <end position="62"/>
    </location>
</feature>
<keyword evidence="2 6" id="KW-0812">Transmembrane</keyword>
<dbReference type="Pfam" id="PF00702">
    <property type="entry name" value="Hydrolase"/>
    <property type="match status" value="1"/>
</dbReference>
<reference evidence="9" key="1">
    <citation type="submission" date="2016-10" db="EMBL/GenBank/DDBJ databases">
        <authorList>
            <person name="Varghese N."/>
            <person name="Submissions S."/>
        </authorList>
    </citation>
    <scope>NUCLEOTIDE SEQUENCE [LARGE SCALE GENOMIC DNA]</scope>
    <source>
        <strain evidence="9">DSM 20403</strain>
    </source>
</reference>
<feature type="transmembrane region" description="Helical" evidence="6">
    <location>
        <begin position="658"/>
        <end position="679"/>
    </location>
</feature>
<evidence type="ECO:0000259" key="7">
    <source>
        <dbReference type="Pfam" id="PF00122"/>
    </source>
</evidence>
<dbReference type="Gene3D" id="1.20.1110.10">
    <property type="entry name" value="Calcium-transporting ATPase, transmembrane domain"/>
    <property type="match status" value="1"/>
</dbReference>
<dbReference type="Proteomes" id="UP000182635">
    <property type="component" value="Unassembled WGS sequence"/>
</dbReference>
<organism evidence="8 9">
    <name type="scientific">Ligilactobacillus ruminis DSM 20403 = NBRC 102161</name>
    <dbReference type="NCBI Taxonomy" id="1423798"/>
    <lineage>
        <taxon>Bacteria</taxon>
        <taxon>Bacillati</taxon>
        <taxon>Bacillota</taxon>
        <taxon>Bacilli</taxon>
        <taxon>Lactobacillales</taxon>
        <taxon>Lactobacillaceae</taxon>
        <taxon>Ligilactobacillus</taxon>
    </lineage>
</organism>
<feature type="transmembrane region" description="Helical" evidence="6">
    <location>
        <begin position="247"/>
        <end position="269"/>
    </location>
</feature>
<evidence type="ECO:0000256" key="3">
    <source>
        <dbReference type="ARBA" id="ARBA00022967"/>
    </source>
</evidence>
<protein>
    <submittedName>
        <fullName evidence="8">Cation-transporting ATPase E</fullName>
    </submittedName>
</protein>
<comment type="subcellular location">
    <subcellularLocation>
        <location evidence="1">Membrane</location>
        <topology evidence="1">Multi-pass membrane protein</topology>
    </subcellularLocation>
</comment>
<dbReference type="GO" id="GO:0016020">
    <property type="term" value="C:membrane"/>
    <property type="evidence" value="ECO:0007669"/>
    <property type="project" value="UniProtKB-SubCell"/>
</dbReference>
<dbReference type="NCBIfam" id="TIGR01494">
    <property type="entry name" value="ATPase_P-type"/>
    <property type="match status" value="2"/>
</dbReference>
<accession>A0A1I2RCA8</accession>
<dbReference type="RefSeq" id="WP_046922338.1">
    <property type="nucleotide sequence ID" value="NZ_AYYL01000034.1"/>
</dbReference>
<feature type="transmembrane region" description="Helical" evidence="6">
    <location>
        <begin position="620"/>
        <end position="638"/>
    </location>
</feature>
<dbReference type="InterPro" id="IPR023299">
    <property type="entry name" value="ATPase_P-typ_cyto_dom_N"/>
</dbReference>
<evidence type="ECO:0000256" key="2">
    <source>
        <dbReference type="ARBA" id="ARBA00022692"/>
    </source>
</evidence>
<keyword evidence="3" id="KW-1278">Translocase</keyword>
<dbReference type="InterPro" id="IPR023214">
    <property type="entry name" value="HAD_sf"/>
</dbReference>
<dbReference type="SFLD" id="SFLDS00003">
    <property type="entry name" value="Haloacid_Dehalogenase"/>
    <property type="match status" value="1"/>
</dbReference>
<dbReference type="InterPro" id="IPR018303">
    <property type="entry name" value="ATPase_P-typ_P_site"/>
</dbReference>
<feature type="transmembrane region" description="Helical" evidence="6">
    <location>
        <begin position="716"/>
        <end position="736"/>
    </location>
</feature>
<evidence type="ECO:0000313" key="9">
    <source>
        <dbReference type="Proteomes" id="UP000182635"/>
    </source>
</evidence>
<dbReference type="InterPro" id="IPR008250">
    <property type="entry name" value="ATPase_P-typ_transduc_dom_A_sf"/>
</dbReference>
<dbReference type="InterPro" id="IPR001757">
    <property type="entry name" value="P_typ_ATPase"/>
</dbReference>
<keyword evidence="4 6" id="KW-1133">Transmembrane helix</keyword>
<feature type="domain" description="P-type ATPase A" evidence="7">
    <location>
        <begin position="97"/>
        <end position="194"/>
    </location>
</feature>
<evidence type="ECO:0000256" key="1">
    <source>
        <dbReference type="ARBA" id="ARBA00004141"/>
    </source>
</evidence>
<dbReference type="GO" id="GO:0016887">
    <property type="term" value="F:ATP hydrolysis activity"/>
    <property type="evidence" value="ECO:0007669"/>
    <property type="project" value="InterPro"/>
</dbReference>
<dbReference type="EMBL" id="FOPI01000016">
    <property type="protein sequence ID" value="SFG38168.1"/>
    <property type="molecule type" value="Genomic_DNA"/>
</dbReference>
<dbReference type="InterPro" id="IPR059000">
    <property type="entry name" value="ATPase_P-type_domA"/>
</dbReference>
<dbReference type="InterPro" id="IPR036412">
    <property type="entry name" value="HAD-like_sf"/>
</dbReference>
<dbReference type="GO" id="GO:0005524">
    <property type="term" value="F:ATP binding"/>
    <property type="evidence" value="ECO:0007669"/>
    <property type="project" value="InterPro"/>
</dbReference>
<dbReference type="SUPFAM" id="SSF56784">
    <property type="entry name" value="HAD-like"/>
    <property type="match status" value="1"/>
</dbReference>
<dbReference type="InterPro" id="IPR044492">
    <property type="entry name" value="P_typ_ATPase_HD_dom"/>
</dbReference>
<dbReference type="SFLD" id="SFLDF00027">
    <property type="entry name" value="p-type_atpase"/>
    <property type="match status" value="1"/>
</dbReference>
<name>A0A1I2RCA8_9LACO</name>
<evidence type="ECO:0000256" key="4">
    <source>
        <dbReference type="ARBA" id="ARBA00022989"/>
    </source>
</evidence>
<dbReference type="PRINTS" id="PR00119">
    <property type="entry name" value="CATATPASE"/>
</dbReference>
<dbReference type="SFLD" id="SFLDG00002">
    <property type="entry name" value="C1.7:_P-type_atpase_like"/>
    <property type="match status" value="1"/>
</dbReference>
<evidence type="ECO:0000313" key="8">
    <source>
        <dbReference type="EMBL" id="SFG38168.1"/>
    </source>
</evidence>
<dbReference type="Pfam" id="PF00122">
    <property type="entry name" value="E1-E2_ATPase"/>
    <property type="match status" value="1"/>
</dbReference>
<dbReference type="PRINTS" id="PR00120">
    <property type="entry name" value="HATPASE"/>
</dbReference>
<feature type="transmembrane region" description="Helical" evidence="6">
    <location>
        <begin position="685"/>
        <end position="704"/>
    </location>
</feature>
<sequence>MEDARYGGLTQKEVKERINAGKTNQSDASTGLTVKQIILSNTLTYFNLIFLVITVLLCIVGSFRNLTFLPIILWNIIIGIIQEWRAKKTLDKMNLLNAPHAIVVRDGKESKVKSEELVQDDVVLLSAGEQICADATVLEGNVQVNESLLTGESDEIDKKKGDTLLSGSFVVSGRCYARLDKVGNESYISKLTSEAKTIDGYEQSEMVRSINEIIKWVGIVIIPIGVILFYQSFFLNGVTFQKSITSMVAAVLGMIPEGLYLLTTVALALSTMRLSKRKVLLHDMKSIETLARVDVLCVDKTGTITEPEMKVKKVVFEEEDVTERLTDYVLASKDNNATMQALQSFIPEDAEQKHAALKVVPFTSSTKYGGIIFNDATYLLGAPEFIMRSEFEKIEDKILPYTDKGYRALLFAKYDGTELEHGLSGSVEPLAYVIFENPIRQNAKQTFQYFKKQKVAIKVISGDNPKTVSEISEQAGIDGARNYVDASTLTTDAQVEEALETKTVFGRVTPKQKQAFVSALQKNGHTVAMTGDGVNDILAMKDADCSVAMASGSEATAQVAQVVLLDSDFVNMPNVVLEGRQVVNNIQRSASLFLVKNIFSLLMAVFSAVLMFTYPLEPSQISLVTGFTIGVPGFLLALEPTKDRIKGHFLTNVFIKAFPAGLTDMVSVAALVVCGKIFGISDDEISTMATLLLGAIGLIVLVRISRPFNKKKWAILWLNVAGLVFCFLFLKHLFAISPLSRADFLMVVVFMFAADSILRHLTHATERIARKIRRKRQDLPRHFGKKG</sequence>
<dbReference type="Gene3D" id="3.40.1110.10">
    <property type="entry name" value="Calcium-transporting ATPase, cytoplasmic domain N"/>
    <property type="match status" value="1"/>
</dbReference>
<feature type="transmembrane region" description="Helical" evidence="6">
    <location>
        <begin position="742"/>
        <end position="761"/>
    </location>
</feature>
<feature type="transmembrane region" description="Helical" evidence="6">
    <location>
        <begin position="213"/>
        <end position="235"/>
    </location>
</feature>
<feature type="transmembrane region" description="Helical" evidence="6">
    <location>
        <begin position="68"/>
        <end position="86"/>
    </location>
</feature>
<dbReference type="OrthoDB" id="9760364at2"/>
<keyword evidence="5 6" id="KW-0472">Membrane</keyword>
<dbReference type="PANTHER" id="PTHR42861">
    <property type="entry name" value="CALCIUM-TRANSPORTING ATPASE"/>
    <property type="match status" value="1"/>
</dbReference>
<evidence type="ECO:0000256" key="5">
    <source>
        <dbReference type="ARBA" id="ARBA00023136"/>
    </source>
</evidence>
<dbReference type="PROSITE" id="PS00154">
    <property type="entry name" value="ATPASE_E1_E2"/>
    <property type="match status" value="1"/>
</dbReference>
<dbReference type="Gene3D" id="2.70.150.10">
    <property type="entry name" value="Calcium-transporting ATPase, cytoplasmic transduction domain A"/>
    <property type="match status" value="1"/>
</dbReference>
<dbReference type="CDD" id="cd02609">
    <property type="entry name" value="P-type_ATPase"/>
    <property type="match status" value="1"/>
</dbReference>
<evidence type="ECO:0000256" key="6">
    <source>
        <dbReference type="SAM" id="Phobius"/>
    </source>
</evidence>
<proteinExistence type="predicted"/>
<dbReference type="SUPFAM" id="SSF81665">
    <property type="entry name" value="Calcium ATPase, transmembrane domain M"/>
    <property type="match status" value="1"/>
</dbReference>